<dbReference type="GO" id="GO:0003841">
    <property type="term" value="F:1-acylglycerol-3-phosphate O-acyltransferase activity"/>
    <property type="evidence" value="ECO:0007669"/>
    <property type="project" value="UniProtKB-EC"/>
</dbReference>
<feature type="domain" description="Phospholipid/glycerol acyltransferase" evidence="3">
    <location>
        <begin position="50"/>
        <end position="167"/>
    </location>
</feature>
<dbReference type="EMBL" id="FUKP01000041">
    <property type="protein sequence ID" value="SJN26334.1"/>
    <property type="molecule type" value="Genomic_DNA"/>
</dbReference>
<dbReference type="PANTHER" id="PTHR10434">
    <property type="entry name" value="1-ACYL-SN-GLYCEROL-3-PHOSPHATE ACYLTRANSFERASE"/>
    <property type="match status" value="1"/>
</dbReference>
<dbReference type="PANTHER" id="PTHR10434:SF55">
    <property type="entry name" value="POSSIBLE ACYLTRANSFERASE"/>
    <property type="match status" value="1"/>
</dbReference>
<dbReference type="EC" id="2.3.1.51" evidence="4"/>
<dbReference type="GO" id="GO:0005886">
    <property type="term" value="C:plasma membrane"/>
    <property type="evidence" value="ECO:0007669"/>
    <property type="project" value="TreeGrafter"/>
</dbReference>
<keyword evidence="1 4" id="KW-0808">Transferase</keyword>
<dbReference type="SMART" id="SM00563">
    <property type="entry name" value="PlsC"/>
    <property type="match status" value="1"/>
</dbReference>
<dbReference type="InterPro" id="IPR002123">
    <property type="entry name" value="Plipid/glycerol_acylTrfase"/>
</dbReference>
<sequence>MARREKSPRSRAPFGVRAGYAAAAAIVRPAMRLLTRQQWLHTERLPKTGAIVVANHISEFDPLDIAHMVYNQGLVPTFLAKAELWKVAPLQQILTGLRQIPVERGGDAAKSLDTARDVLTEGGVIIVYPEGTVTRDPEGWPMTGRSGAVRLALQTGVPLVPVAQWGTQEVLPYKGKPSLFPPKRLRIAVGEPVDLSDLRGRRPTREDLKAGTDRMMDALTALVAELRGEHPPAGRWDMRTGRREGAA</sequence>
<dbReference type="Proteomes" id="UP000196230">
    <property type="component" value="Unassembled WGS sequence"/>
</dbReference>
<dbReference type="RefSeq" id="WP_087133975.1">
    <property type="nucleotide sequence ID" value="NZ_FUKP01000041.1"/>
</dbReference>
<evidence type="ECO:0000256" key="1">
    <source>
        <dbReference type="ARBA" id="ARBA00022679"/>
    </source>
</evidence>
<dbReference type="SUPFAM" id="SSF69593">
    <property type="entry name" value="Glycerol-3-phosphate (1)-acyltransferase"/>
    <property type="match status" value="1"/>
</dbReference>
<dbReference type="Pfam" id="PF01553">
    <property type="entry name" value="Acyltransferase"/>
    <property type="match status" value="1"/>
</dbReference>
<evidence type="ECO:0000259" key="3">
    <source>
        <dbReference type="SMART" id="SM00563"/>
    </source>
</evidence>
<proteinExistence type="predicted"/>
<organism evidence="4 5">
    <name type="scientific">Micrococcus lylae</name>
    <dbReference type="NCBI Taxonomy" id="1273"/>
    <lineage>
        <taxon>Bacteria</taxon>
        <taxon>Bacillati</taxon>
        <taxon>Actinomycetota</taxon>
        <taxon>Actinomycetes</taxon>
        <taxon>Micrococcales</taxon>
        <taxon>Micrococcaceae</taxon>
        <taxon>Micrococcus</taxon>
    </lineage>
</organism>
<dbReference type="GO" id="GO:0006654">
    <property type="term" value="P:phosphatidic acid biosynthetic process"/>
    <property type="evidence" value="ECO:0007669"/>
    <property type="project" value="TreeGrafter"/>
</dbReference>
<accession>A0A1R4J315</accession>
<keyword evidence="2 4" id="KW-0012">Acyltransferase</keyword>
<evidence type="ECO:0000313" key="5">
    <source>
        <dbReference type="Proteomes" id="UP000196230"/>
    </source>
</evidence>
<reference evidence="4 5" key="1">
    <citation type="submission" date="2017-02" db="EMBL/GenBank/DDBJ databases">
        <authorList>
            <person name="Peterson S.W."/>
        </authorList>
    </citation>
    <scope>NUCLEOTIDE SEQUENCE [LARGE SCALE GENOMIC DNA]</scope>
    <source>
        <strain evidence="4 5">2B3F</strain>
    </source>
</reference>
<gene>
    <name evidence="4" type="ORF">FM125_06070</name>
</gene>
<dbReference type="CDD" id="cd07989">
    <property type="entry name" value="LPLAT_AGPAT-like"/>
    <property type="match status" value="1"/>
</dbReference>
<evidence type="ECO:0000256" key="2">
    <source>
        <dbReference type="ARBA" id="ARBA00023315"/>
    </source>
</evidence>
<dbReference type="AlphaFoldDB" id="A0A1R4J315"/>
<protein>
    <submittedName>
        <fullName evidence="4">1-acyl-sn-glycerol-3-phosphate acyltransferase</fullName>
        <ecNumber evidence="4">2.3.1.51</ecNumber>
    </submittedName>
</protein>
<evidence type="ECO:0000313" key="4">
    <source>
        <dbReference type="EMBL" id="SJN26334.1"/>
    </source>
</evidence>
<name>A0A1R4J315_9MICC</name>